<keyword evidence="4" id="KW-0862">Zinc</keyword>
<dbReference type="AlphaFoldDB" id="A0A9P6ACB1"/>
<dbReference type="EMBL" id="MU129431">
    <property type="protein sequence ID" value="KAF9503149.1"/>
    <property type="molecule type" value="Genomic_DNA"/>
</dbReference>
<comment type="caution">
    <text evidence="7">The sequence shown here is derived from an EMBL/GenBank/DDBJ whole genome shotgun (WGS) entry which is preliminary data.</text>
</comment>
<proteinExistence type="predicted"/>
<keyword evidence="8" id="KW-1185">Reference proteome</keyword>
<evidence type="ECO:0000256" key="1">
    <source>
        <dbReference type="ARBA" id="ARBA00001947"/>
    </source>
</evidence>
<gene>
    <name evidence="7" type="ORF">BS47DRAFT_1334877</name>
</gene>
<dbReference type="PANTHER" id="PTHR11271">
    <property type="entry name" value="GUANINE DEAMINASE"/>
    <property type="match status" value="1"/>
</dbReference>
<accession>A0A9P6ACB1</accession>
<protein>
    <recommendedName>
        <fullName evidence="6">Amidohydrolase-related domain-containing protein</fullName>
    </recommendedName>
</protein>
<evidence type="ECO:0000256" key="2">
    <source>
        <dbReference type="ARBA" id="ARBA00022723"/>
    </source>
</evidence>
<organism evidence="7 8">
    <name type="scientific">Hydnum rufescens UP504</name>
    <dbReference type="NCBI Taxonomy" id="1448309"/>
    <lineage>
        <taxon>Eukaryota</taxon>
        <taxon>Fungi</taxon>
        <taxon>Dikarya</taxon>
        <taxon>Basidiomycota</taxon>
        <taxon>Agaricomycotina</taxon>
        <taxon>Agaricomycetes</taxon>
        <taxon>Cantharellales</taxon>
        <taxon>Hydnaceae</taxon>
        <taxon>Hydnum</taxon>
    </lineage>
</organism>
<dbReference type="GO" id="GO:0008270">
    <property type="term" value="F:zinc ion binding"/>
    <property type="evidence" value="ECO:0007669"/>
    <property type="project" value="TreeGrafter"/>
</dbReference>
<evidence type="ECO:0000313" key="7">
    <source>
        <dbReference type="EMBL" id="KAF9503149.1"/>
    </source>
</evidence>
<evidence type="ECO:0000259" key="6">
    <source>
        <dbReference type="Pfam" id="PF01979"/>
    </source>
</evidence>
<evidence type="ECO:0000313" key="8">
    <source>
        <dbReference type="Proteomes" id="UP000886523"/>
    </source>
</evidence>
<dbReference type="Gene3D" id="2.30.40.10">
    <property type="entry name" value="Urease, subunit C, domain 1"/>
    <property type="match status" value="1"/>
</dbReference>
<feature type="region of interest" description="Disordered" evidence="5">
    <location>
        <begin position="353"/>
        <end position="372"/>
    </location>
</feature>
<feature type="compositionally biased region" description="Polar residues" evidence="5">
    <location>
        <begin position="361"/>
        <end position="372"/>
    </location>
</feature>
<dbReference type="GO" id="GO:0008892">
    <property type="term" value="F:guanine deaminase activity"/>
    <property type="evidence" value="ECO:0007669"/>
    <property type="project" value="TreeGrafter"/>
</dbReference>
<evidence type="ECO:0000256" key="5">
    <source>
        <dbReference type="SAM" id="MobiDB-lite"/>
    </source>
</evidence>
<dbReference type="GO" id="GO:0005829">
    <property type="term" value="C:cytosol"/>
    <property type="evidence" value="ECO:0007669"/>
    <property type="project" value="TreeGrafter"/>
</dbReference>
<name>A0A9P6ACB1_9AGAM</name>
<dbReference type="InterPro" id="IPR032466">
    <property type="entry name" value="Metal_Hydrolase"/>
</dbReference>
<evidence type="ECO:0000256" key="4">
    <source>
        <dbReference type="ARBA" id="ARBA00022833"/>
    </source>
</evidence>
<dbReference type="Proteomes" id="UP000886523">
    <property type="component" value="Unassembled WGS sequence"/>
</dbReference>
<reference evidence="7" key="1">
    <citation type="journal article" date="2020" name="Nat. Commun.">
        <title>Large-scale genome sequencing of mycorrhizal fungi provides insights into the early evolution of symbiotic traits.</title>
        <authorList>
            <person name="Miyauchi S."/>
            <person name="Kiss E."/>
            <person name="Kuo A."/>
            <person name="Drula E."/>
            <person name="Kohler A."/>
            <person name="Sanchez-Garcia M."/>
            <person name="Morin E."/>
            <person name="Andreopoulos B."/>
            <person name="Barry K.W."/>
            <person name="Bonito G."/>
            <person name="Buee M."/>
            <person name="Carver A."/>
            <person name="Chen C."/>
            <person name="Cichocki N."/>
            <person name="Clum A."/>
            <person name="Culley D."/>
            <person name="Crous P.W."/>
            <person name="Fauchery L."/>
            <person name="Girlanda M."/>
            <person name="Hayes R.D."/>
            <person name="Keri Z."/>
            <person name="LaButti K."/>
            <person name="Lipzen A."/>
            <person name="Lombard V."/>
            <person name="Magnuson J."/>
            <person name="Maillard F."/>
            <person name="Murat C."/>
            <person name="Nolan M."/>
            <person name="Ohm R.A."/>
            <person name="Pangilinan J."/>
            <person name="Pereira M.F."/>
            <person name="Perotto S."/>
            <person name="Peter M."/>
            <person name="Pfister S."/>
            <person name="Riley R."/>
            <person name="Sitrit Y."/>
            <person name="Stielow J.B."/>
            <person name="Szollosi G."/>
            <person name="Zifcakova L."/>
            <person name="Stursova M."/>
            <person name="Spatafora J.W."/>
            <person name="Tedersoo L."/>
            <person name="Vaario L.M."/>
            <person name="Yamada A."/>
            <person name="Yan M."/>
            <person name="Wang P."/>
            <person name="Xu J."/>
            <person name="Bruns T."/>
            <person name="Baldrian P."/>
            <person name="Vilgalys R."/>
            <person name="Dunand C."/>
            <person name="Henrissat B."/>
            <person name="Grigoriev I.V."/>
            <person name="Hibbett D."/>
            <person name="Nagy L.G."/>
            <person name="Martin F.M."/>
        </authorList>
    </citation>
    <scope>NUCLEOTIDE SEQUENCE</scope>
    <source>
        <strain evidence="7">UP504</strain>
    </source>
</reference>
<dbReference type="OrthoDB" id="194468at2759"/>
<dbReference type="SUPFAM" id="SSF51556">
    <property type="entry name" value="Metallo-dependent hydrolases"/>
    <property type="match status" value="1"/>
</dbReference>
<sequence>MPSSNLFVGTFVHTTHLGHLEVLHDHIVAVDELGFIEDVCVADSLTGASYLARPEATITSLPQGSFLLPTFCDLHLHAPQYLYLGTGLHLPLMEWLNAYAFKAEEQLDQDPNGLARMVYTRLAERLIRAGTGAALLFGTIKEETNLILADAFQNAGLRGFIGKLSMDKSTRPSYVEASTESSLTSAASFIHRCEGLTAHLPKHQQLVEPVITPRFVPTCTDELLSGLGQLSADLNVKVQSHLAEARDQVDWVKSERGVDDIEVFDRSNLLTSRTIQAHCTFLDSPSLDRLKFAGTAVAHCPLSNVYFSSLPFPLREALDIGVGVGLGSDVAGGYTVDISTAMRQAVITSRIRDSARKEATRQPSHGASSSETGSLAIDWKEALYLATKGGAEALGLKTGQFVRGAPFDAQQINLVDPKSGKGLGQLDFFGTVDRVTIEFLEKWWCLGDPSNRSAVWIQGKKVL</sequence>
<feature type="domain" description="Amidohydrolase-related" evidence="6">
    <location>
        <begin position="66"/>
        <end position="460"/>
    </location>
</feature>
<dbReference type="Gene3D" id="3.20.20.140">
    <property type="entry name" value="Metal-dependent hydrolases"/>
    <property type="match status" value="1"/>
</dbReference>
<dbReference type="InterPro" id="IPR051607">
    <property type="entry name" value="Metallo-dep_hydrolases"/>
</dbReference>
<dbReference type="GO" id="GO:0046098">
    <property type="term" value="P:guanine metabolic process"/>
    <property type="evidence" value="ECO:0007669"/>
    <property type="project" value="TreeGrafter"/>
</dbReference>
<keyword evidence="2" id="KW-0479">Metal-binding</keyword>
<dbReference type="Pfam" id="PF01979">
    <property type="entry name" value="Amidohydro_1"/>
    <property type="match status" value="1"/>
</dbReference>
<comment type="cofactor">
    <cofactor evidence="1">
        <name>Zn(2+)</name>
        <dbReference type="ChEBI" id="CHEBI:29105"/>
    </cofactor>
</comment>
<evidence type="ECO:0000256" key="3">
    <source>
        <dbReference type="ARBA" id="ARBA00022801"/>
    </source>
</evidence>
<dbReference type="InterPro" id="IPR011059">
    <property type="entry name" value="Metal-dep_hydrolase_composite"/>
</dbReference>
<keyword evidence="3" id="KW-0378">Hydrolase</keyword>
<dbReference type="PANTHER" id="PTHR11271:SF6">
    <property type="entry name" value="GUANINE DEAMINASE"/>
    <property type="match status" value="1"/>
</dbReference>
<dbReference type="InterPro" id="IPR006680">
    <property type="entry name" value="Amidohydro-rel"/>
</dbReference>